<evidence type="ECO:0000313" key="2">
    <source>
        <dbReference type="EMBL" id="CAB4125194.1"/>
    </source>
</evidence>
<organism evidence="3">
    <name type="scientific">uncultured Caudovirales phage</name>
    <dbReference type="NCBI Taxonomy" id="2100421"/>
    <lineage>
        <taxon>Viruses</taxon>
        <taxon>Duplodnaviria</taxon>
        <taxon>Heunggongvirae</taxon>
        <taxon>Uroviricota</taxon>
        <taxon>Caudoviricetes</taxon>
        <taxon>Peduoviridae</taxon>
        <taxon>Maltschvirus</taxon>
        <taxon>Maltschvirus maltsch</taxon>
    </lineage>
</organism>
<feature type="region of interest" description="Disordered" evidence="1">
    <location>
        <begin position="278"/>
        <end position="331"/>
    </location>
</feature>
<proteinExistence type="predicted"/>
<protein>
    <submittedName>
        <fullName evidence="3">Uncharacterized protein</fullName>
    </submittedName>
</protein>
<gene>
    <name evidence="3" type="ORF">UFOVP181_97</name>
    <name evidence="2" type="ORF">UFOVP57_65</name>
</gene>
<evidence type="ECO:0000313" key="3">
    <source>
        <dbReference type="EMBL" id="CAB5208639.1"/>
    </source>
</evidence>
<feature type="compositionally biased region" description="Basic and acidic residues" evidence="1">
    <location>
        <begin position="308"/>
        <end position="320"/>
    </location>
</feature>
<dbReference type="EMBL" id="LR798231">
    <property type="protein sequence ID" value="CAB5208639.1"/>
    <property type="molecule type" value="Genomic_DNA"/>
</dbReference>
<evidence type="ECO:0000256" key="1">
    <source>
        <dbReference type="SAM" id="MobiDB-lite"/>
    </source>
</evidence>
<accession>A0A6J7WDA2</accession>
<name>A0A6J7WDA2_9CAUD</name>
<reference evidence="3" key="1">
    <citation type="submission" date="2020-05" db="EMBL/GenBank/DDBJ databases">
        <authorList>
            <person name="Chiriac C."/>
            <person name="Salcher M."/>
            <person name="Ghai R."/>
            <person name="Kavagutti S V."/>
        </authorList>
    </citation>
    <scope>NUCLEOTIDE SEQUENCE</scope>
</reference>
<sequence length="331" mass="36768">MQIREFSQPITAQALNESLAKKFGYKINLEQFSDVQLEDARNKLRTRISQFEMNESFDSVLENTEYQKTRMFLDVLNQAILEREMTSAEKAEEKAIKAKTDKSGMKQSMKKQYGKEKGENVYFATIRKRAMDESIPESWIDSAIERIQLGESDHEELKAELAVRYDINESTASWMLCEGEETKAEIIMATKDMVDRITGWLEDTAAMKAEQLLELQDSIREALGSDVAQQYGDSVKPALEAIYTALETSRQGLQGALAIVSGGEAPTMGAPVGDEFASGAADVGGAELPTPDISGAEEELAATPAPEVGREKRESVDYSRRLGQLLNSKKK</sequence>
<dbReference type="EMBL" id="LR796187">
    <property type="protein sequence ID" value="CAB4125194.1"/>
    <property type="molecule type" value="Genomic_DNA"/>
</dbReference>